<protein>
    <recommendedName>
        <fullName evidence="2">Bacterial type II secretion system protein E domain-containing protein</fullName>
    </recommendedName>
</protein>
<evidence type="ECO:0000259" key="2">
    <source>
        <dbReference type="PROSITE" id="PS00662"/>
    </source>
</evidence>
<dbReference type="Gene3D" id="3.30.450.90">
    <property type="match status" value="2"/>
</dbReference>
<dbReference type="PANTHER" id="PTHR30486:SF16">
    <property type="entry name" value="TWITCHING MOTILITY PROTEIN PILT"/>
    <property type="match status" value="1"/>
</dbReference>
<dbReference type="InterPro" id="IPR050921">
    <property type="entry name" value="T4SS_GSP_E_ATPase"/>
</dbReference>
<dbReference type="Pfam" id="PF00437">
    <property type="entry name" value="T2SSE"/>
    <property type="match status" value="2"/>
</dbReference>
<feature type="domain" description="Bacterial type II secretion system protein E" evidence="2">
    <location>
        <begin position="576"/>
        <end position="590"/>
    </location>
</feature>
<dbReference type="EMBL" id="VSSQ01005113">
    <property type="protein sequence ID" value="MPM27900.1"/>
    <property type="molecule type" value="Genomic_DNA"/>
</dbReference>
<comment type="caution">
    <text evidence="3">The sequence shown here is derived from an EMBL/GenBank/DDBJ whole genome shotgun (WGS) entry which is preliminary data.</text>
</comment>
<evidence type="ECO:0000256" key="1">
    <source>
        <dbReference type="ARBA" id="ARBA00006611"/>
    </source>
</evidence>
<sequence length="731" mass="79899">MDIGDLFRGALELGASDLFLTAGKIPAFRCFGRVTRSDRFGIAPTEEEMTVFRRGVLAERKEEHYQNSGACDASAVIGEVRYRLNFFNVQGAASLVARPLRRGDELEFADLELPPVLRDFASERRGLVLVAGAAGNGKSTTLSAMINYINRNFARHIVTVEDPVEYLHADFQSVVAQREIDSDALSFADALRSAVRESPDVIVIGEMRDLDSMRIALSAALTGHLVLSTIHTGDAIQSLERVINTFPEDQRQSVAADLAAALIGVVAQRLVPRAAGGRMAPAVELMGTTPMLRKLIAEQNFAALEDAVKHLNHPHFQTFNRALLALLAAGTVKFEDALEMSGNRDEFILLARGMESGIDTFREKLTEESGEGDALNMRQLLYAAVRHQASDLLLSVGSAPMLRLNGELAGLEITPLTALDTQRLLFSMLTTRQRADFEARREIDFAVAVTLPVGADEAQKAVRFRINGFYQRGTVGVAVRVISDRIPEASELNLPGALLAMITKRQGLILVTGPTGHGKSTTLACLVELINRARACHIITIEDPIEYVHVNRLAVIEQREVHADTLSFAEALKYALRQDPDVILVGEMRDTETIAAALTAAETGHLVMATLHTNNAPQTIDRIVDSFPAHQQNQIRLQLAGTILGVVAQRLVPRKDGAGRVAAFEIMTGTTAIQALIRDGKTSQLQSVLETGYKDGMVTMDKALGELYSADLIARDEYQSLLKTFRNVKEY</sequence>
<organism evidence="3">
    <name type="scientific">bioreactor metagenome</name>
    <dbReference type="NCBI Taxonomy" id="1076179"/>
    <lineage>
        <taxon>unclassified sequences</taxon>
        <taxon>metagenomes</taxon>
        <taxon>ecological metagenomes</taxon>
    </lineage>
</organism>
<accession>A0A644YHG6</accession>
<dbReference type="InterPro" id="IPR001482">
    <property type="entry name" value="T2SS/T4SS_dom"/>
</dbReference>
<dbReference type="PROSITE" id="PS00662">
    <property type="entry name" value="T2SP_E"/>
    <property type="match status" value="2"/>
</dbReference>
<dbReference type="PANTHER" id="PTHR30486">
    <property type="entry name" value="TWITCHING MOTILITY PROTEIN PILT"/>
    <property type="match status" value="1"/>
</dbReference>
<proteinExistence type="inferred from homology"/>
<reference evidence="3" key="1">
    <citation type="submission" date="2019-08" db="EMBL/GenBank/DDBJ databases">
        <authorList>
            <person name="Kucharzyk K."/>
            <person name="Murdoch R.W."/>
            <person name="Higgins S."/>
            <person name="Loffler F."/>
        </authorList>
    </citation>
    <scope>NUCLEOTIDE SEQUENCE</scope>
</reference>
<dbReference type="SUPFAM" id="SSF52540">
    <property type="entry name" value="P-loop containing nucleoside triphosphate hydrolases"/>
    <property type="match status" value="2"/>
</dbReference>
<dbReference type="InterPro" id="IPR003593">
    <property type="entry name" value="AAA+_ATPase"/>
</dbReference>
<dbReference type="InterPro" id="IPR027417">
    <property type="entry name" value="P-loop_NTPase"/>
</dbReference>
<dbReference type="AlphaFoldDB" id="A0A644YHG6"/>
<gene>
    <name evidence="3" type="ORF">SDC9_74415</name>
</gene>
<dbReference type="SMART" id="SM00382">
    <property type="entry name" value="AAA"/>
    <property type="match status" value="2"/>
</dbReference>
<name>A0A644YHG6_9ZZZZ</name>
<comment type="similarity">
    <text evidence="1">Belongs to the GSP E family.</text>
</comment>
<dbReference type="Gene3D" id="3.40.50.300">
    <property type="entry name" value="P-loop containing nucleotide triphosphate hydrolases"/>
    <property type="match status" value="2"/>
</dbReference>
<evidence type="ECO:0000313" key="3">
    <source>
        <dbReference type="EMBL" id="MPM27900.1"/>
    </source>
</evidence>
<dbReference type="CDD" id="cd01131">
    <property type="entry name" value="PilT"/>
    <property type="match status" value="2"/>
</dbReference>
<dbReference type="InterPro" id="IPR006321">
    <property type="entry name" value="PilT/PilU"/>
</dbReference>
<dbReference type="GO" id="GO:0016887">
    <property type="term" value="F:ATP hydrolysis activity"/>
    <property type="evidence" value="ECO:0007669"/>
    <property type="project" value="InterPro"/>
</dbReference>
<dbReference type="NCBIfam" id="TIGR01420">
    <property type="entry name" value="pilT_fam"/>
    <property type="match status" value="2"/>
</dbReference>
<feature type="domain" description="Bacterial type II secretion system protein E" evidence="2">
    <location>
        <begin position="195"/>
        <end position="209"/>
    </location>
</feature>
<dbReference type="GO" id="GO:0005524">
    <property type="term" value="F:ATP binding"/>
    <property type="evidence" value="ECO:0007669"/>
    <property type="project" value="InterPro"/>
</dbReference>